<dbReference type="GO" id="GO:0009295">
    <property type="term" value="C:nucleoid"/>
    <property type="evidence" value="ECO:0007669"/>
    <property type="project" value="InterPro"/>
</dbReference>
<dbReference type="PATRIC" id="fig|1121338.3.peg.2076"/>
<sequence length="345" mass="40481">MEYIKEIDINEAIIHILDTNGDEPILNNFVLELSDEIYAFLLKHIRKCLNDEELKYAVFKSERNIVKEVSQEFLNGNNNLIDTSSELARQLFILMKSKGNIPSADLIVVSMFTEYGPMLAILKMDYIKNYTHTVDFIDNKVGINIIPQFIGLPGNSQRVQKCAFIKIINEENSFDLMVLDKKKKTKENDNYGSNYFLDNFLGCNTIDNERDNTKKFYTTVEKWTRENFGENADKAEKIRTAVRKKLKEEDEIDLKEFSKEIFEEDKYVNDNFIQFSKEQGVSDKVKIDKEWAQKKLKRTRLKIDNDIDLYINEDVYHDNSRFEIKRNGDGSIDIVLKHIKNYIEK</sequence>
<name>A0A151B2M6_9CLOT</name>
<evidence type="ECO:0000313" key="2">
    <source>
        <dbReference type="Proteomes" id="UP000075531"/>
    </source>
</evidence>
<dbReference type="EMBL" id="LTBA01000027">
    <property type="protein sequence ID" value="KYH34050.1"/>
    <property type="molecule type" value="Genomic_DNA"/>
</dbReference>
<dbReference type="InterPro" id="IPR007358">
    <property type="entry name" value="Nucleoid_associated_NdpA"/>
</dbReference>
<keyword evidence="2" id="KW-1185">Reference proteome</keyword>
<proteinExistence type="predicted"/>
<dbReference type="RefSeq" id="WP_066826242.1">
    <property type="nucleotide sequence ID" value="NZ_LTBA01000027.1"/>
</dbReference>
<dbReference type="OrthoDB" id="3171075at2"/>
<dbReference type="Pfam" id="PF04245">
    <property type="entry name" value="NA37"/>
    <property type="match status" value="1"/>
</dbReference>
<organism evidence="1 2">
    <name type="scientific">Clostridium tepidiprofundi DSM 19306</name>
    <dbReference type="NCBI Taxonomy" id="1121338"/>
    <lineage>
        <taxon>Bacteria</taxon>
        <taxon>Bacillati</taxon>
        <taxon>Bacillota</taxon>
        <taxon>Clostridia</taxon>
        <taxon>Eubacteriales</taxon>
        <taxon>Clostridiaceae</taxon>
        <taxon>Clostridium</taxon>
    </lineage>
</organism>
<accession>A0A151B2M6</accession>
<gene>
    <name evidence="1" type="ORF">CLTEP_19960</name>
</gene>
<dbReference type="STRING" id="1121338.CLTEP_19960"/>
<reference evidence="1 2" key="1">
    <citation type="submission" date="2016-02" db="EMBL/GenBank/DDBJ databases">
        <title>Genome sequence of Clostridium tepidiprofundi DSM 19306.</title>
        <authorList>
            <person name="Poehlein A."/>
            <person name="Daniel R."/>
        </authorList>
    </citation>
    <scope>NUCLEOTIDE SEQUENCE [LARGE SCALE GENOMIC DNA]</scope>
    <source>
        <strain evidence="1 2">DSM 19306</strain>
    </source>
</reference>
<comment type="caution">
    <text evidence="1">The sequence shown here is derived from an EMBL/GenBank/DDBJ whole genome shotgun (WGS) entry which is preliminary data.</text>
</comment>
<evidence type="ECO:0000313" key="1">
    <source>
        <dbReference type="EMBL" id="KYH34050.1"/>
    </source>
</evidence>
<dbReference type="AlphaFoldDB" id="A0A151B2M6"/>
<protein>
    <submittedName>
        <fullName evidence="1">37-kD nucleoid-associated bacterial protein</fullName>
    </submittedName>
</protein>
<dbReference type="Proteomes" id="UP000075531">
    <property type="component" value="Unassembled WGS sequence"/>
</dbReference>